<accession>A0A314UYG7</accession>
<dbReference type="Proteomes" id="UP000250321">
    <property type="component" value="Unassembled WGS sequence"/>
</dbReference>
<evidence type="ECO:0000313" key="2">
    <source>
        <dbReference type="Proteomes" id="UP000250321"/>
    </source>
</evidence>
<keyword evidence="2" id="KW-1185">Reference proteome</keyword>
<gene>
    <name evidence="1" type="ORF">Pyn_15184</name>
</gene>
<dbReference type="AlphaFoldDB" id="A0A314UYG7"/>
<protein>
    <submittedName>
        <fullName evidence="1">Uncharacterized protein</fullName>
    </submittedName>
</protein>
<proteinExistence type="predicted"/>
<evidence type="ECO:0000313" key="1">
    <source>
        <dbReference type="EMBL" id="PQM42490.1"/>
    </source>
</evidence>
<dbReference type="EMBL" id="PJQY01002815">
    <property type="protein sequence ID" value="PQM42490.1"/>
    <property type="molecule type" value="Genomic_DNA"/>
</dbReference>
<comment type="caution">
    <text evidence="1">The sequence shown here is derived from an EMBL/GenBank/DDBJ whole genome shotgun (WGS) entry which is preliminary data.</text>
</comment>
<dbReference type="OrthoDB" id="10546622at2759"/>
<organism evidence="1 2">
    <name type="scientific">Prunus yedoensis var. nudiflora</name>
    <dbReference type="NCBI Taxonomy" id="2094558"/>
    <lineage>
        <taxon>Eukaryota</taxon>
        <taxon>Viridiplantae</taxon>
        <taxon>Streptophyta</taxon>
        <taxon>Embryophyta</taxon>
        <taxon>Tracheophyta</taxon>
        <taxon>Spermatophyta</taxon>
        <taxon>Magnoliopsida</taxon>
        <taxon>eudicotyledons</taxon>
        <taxon>Gunneridae</taxon>
        <taxon>Pentapetalae</taxon>
        <taxon>rosids</taxon>
        <taxon>fabids</taxon>
        <taxon>Rosales</taxon>
        <taxon>Rosaceae</taxon>
        <taxon>Amygdaloideae</taxon>
        <taxon>Amygdaleae</taxon>
        <taxon>Prunus</taxon>
    </lineage>
</organism>
<name>A0A314UYG7_PRUYE</name>
<dbReference type="STRING" id="2094558.A0A314UYG7"/>
<sequence>MEIDGTQQQSAAPLLVEEATQELVAMCAGSEPYDDEQPSYVPAELVKPWCSNDASALYHCYLIQMKPNFCYDIPVNDIVLGMRSELDCDIANMTFDLEVGRGSSMQKVPNHNFSNSTGSRIAKFGKSFRETLFGTKSWD</sequence>
<reference evidence="1 2" key="1">
    <citation type="submission" date="2018-02" db="EMBL/GenBank/DDBJ databases">
        <title>Draft genome of wild Prunus yedoensis var. nudiflora.</title>
        <authorList>
            <person name="Baek S."/>
            <person name="Kim J.-H."/>
            <person name="Choi K."/>
            <person name="Kim G.-B."/>
            <person name="Cho A."/>
            <person name="Jang H."/>
            <person name="Shin C.-H."/>
            <person name="Yu H.-J."/>
            <person name="Mun J.-H."/>
        </authorList>
    </citation>
    <scope>NUCLEOTIDE SEQUENCE [LARGE SCALE GENOMIC DNA]</scope>
    <source>
        <strain evidence="2">cv. Jeju island</strain>
        <tissue evidence="1">Leaf</tissue>
    </source>
</reference>